<sequence>MSSQWFNEGVEEIEHLWKSALPGTPFFSKLQRMTRTVRASSATTAISALHLSTRIQLTDSQGLKDMMINYYRELYNAKGTSLEAQLAKDTQIGMIPTFFTDQFYPGILKILSASLKLENYSRH</sequence>
<evidence type="ECO:0000313" key="2">
    <source>
        <dbReference type="Proteomes" id="UP000077202"/>
    </source>
</evidence>
<name>A0A176VLE7_MARPO</name>
<accession>A0A176VLE7</accession>
<reference evidence="1" key="1">
    <citation type="submission" date="2016-03" db="EMBL/GenBank/DDBJ databases">
        <title>Mechanisms controlling the formation of the plant cell surface in tip-growing cells are functionally conserved among land plants.</title>
        <authorList>
            <person name="Honkanen S."/>
            <person name="Jones V.A."/>
            <person name="Morieri G."/>
            <person name="Champion C."/>
            <person name="Hetherington A.J."/>
            <person name="Kelly S."/>
            <person name="Saint-Marcoux D."/>
            <person name="Proust H."/>
            <person name="Prescott H."/>
            <person name="Dolan L."/>
        </authorList>
    </citation>
    <scope>NUCLEOTIDE SEQUENCE [LARGE SCALE GENOMIC DNA]</scope>
    <source>
        <tissue evidence="1">Whole gametophyte</tissue>
    </source>
</reference>
<protein>
    <submittedName>
        <fullName evidence="1">Uncharacterized protein</fullName>
    </submittedName>
</protein>
<proteinExistence type="predicted"/>
<dbReference type="EMBL" id="LVLJ01003524">
    <property type="protein sequence ID" value="OAE21131.1"/>
    <property type="molecule type" value="Genomic_DNA"/>
</dbReference>
<keyword evidence="2" id="KW-1185">Reference proteome</keyword>
<evidence type="ECO:0000313" key="1">
    <source>
        <dbReference type="EMBL" id="OAE21131.1"/>
    </source>
</evidence>
<dbReference type="Proteomes" id="UP000077202">
    <property type="component" value="Unassembled WGS sequence"/>
</dbReference>
<gene>
    <name evidence="1" type="ORF">AXG93_872s1000</name>
</gene>
<comment type="caution">
    <text evidence="1">The sequence shown here is derived from an EMBL/GenBank/DDBJ whole genome shotgun (WGS) entry which is preliminary data.</text>
</comment>
<dbReference type="AlphaFoldDB" id="A0A176VLE7"/>
<organism evidence="1 2">
    <name type="scientific">Marchantia polymorpha subsp. ruderalis</name>
    <dbReference type="NCBI Taxonomy" id="1480154"/>
    <lineage>
        <taxon>Eukaryota</taxon>
        <taxon>Viridiplantae</taxon>
        <taxon>Streptophyta</taxon>
        <taxon>Embryophyta</taxon>
        <taxon>Marchantiophyta</taxon>
        <taxon>Marchantiopsida</taxon>
        <taxon>Marchantiidae</taxon>
        <taxon>Marchantiales</taxon>
        <taxon>Marchantiaceae</taxon>
        <taxon>Marchantia</taxon>
    </lineage>
</organism>